<keyword evidence="9" id="KW-1185">Reference proteome</keyword>
<accession>A0ABX5XSC5</accession>
<keyword evidence="3 6" id="KW-0812">Transmembrane</keyword>
<feature type="transmembrane region" description="Helical" evidence="7">
    <location>
        <begin position="79"/>
        <end position="101"/>
    </location>
</feature>
<comment type="similarity">
    <text evidence="6">Belongs to the MIP/aquaporin (TC 1.A.8) family.</text>
</comment>
<name>A0ABX5XSC5_9BACT</name>
<evidence type="ECO:0000313" key="9">
    <source>
        <dbReference type="Proteomes" id="UP000318081"/>
    </source>
</evidence>
<dbReference type="SUPFAM" id="SSF81338">
    <property type="entry name" value="Aquaporin-like"/>
    <property type="match status" value="1"/>
</dbReference>
<evidence type="ECO:0000256" key="2">
    <source>
        <dbReference type="ARBA" id="ARBA00022448"/>
    </source>
</evidence>
<dbReference type="Proteomes" id="UP000318081">
    <property type="component" value="Chromosome"/>
</dbReference>
<dbReference type="InterPro" id="IPR000425">
    <property type="entry name" value="MIP"/>
</dbReference>
<gene>
    <name evidence="8" type="primary">aqpZ</name>
    <name evidence="8" type="ORF">TBK1r_38440</name>
</gene>
<dbReference type="InterPro" id="IPR023271">
    <property type="entry name" value="Aquaporin-like"/>
</dbReference>
<proteinExistence type="inferred from homology"/>
<sequence length="222" mass="23048">MKKYVAEMIGTFVLVFVGTGSVVVDNVTDGGVTLVGIALAWGLVVSAMIHSIGDISGAHINPAVTIAFWVGRRFEGKHVVPYIISQCVGALLASVLLRVLFPDQASLGPTLPAGTWWQSFIFEIILTLILLFVVLNVSTGAKEKGITAGLAIGGVISFEVLCGGPISGASMNPARSIAPALVGNQLESLWIYLTAPVIGAVLAVPISAYLRSGDSEATDKTG</sequence>
<evidence type="ECO:0000313" key="8">
    <source>
        <dbReference type="EMBL" id="QDV84892.1"/>
    </source>
</evidence>
<feature type="transmembrane region" description="Helical" evidence="7">
    <location>
        <begin position="149"/>
        <end position="169"/>
    </location>
</feature>
<dbReference type="InterPro" id="IPR022357">
    <property type="entry name" value="MIP_CS"/>
</dbReference>
<feature type="transmembrane region" description="Helical" evidence="7">
    <location>
        <begin position="5"/>
        <end position="24"/>
    </location>
</feature>
<dbReference type="PRINTS" id="PR00783">
    <property type="entry name" value="MINTRINSICP"/>
</dbReference>
<evidence type="ECO:0000256" key="7">
    <source>
        <dbReference type="SAM" id="Phobius"/>
    </source>
</evidence>
<feature type="transmembrane region" description="Helical" evidence="7">
    <location>
        <begin position="30"/>
        <end position="49"/>
    </location>
</feature>
<keyword evidence="4 7" id="KW-1133">Transmembrane helix</keyword>
<feature type="transmembrane region" description="Helical" evidence="7">
    <location>
        <begin position="116"/>
        <end position="137"/>
    </location>
</feature>
<reference evidence="8 9" key="1">
    <citation type="submission" date="2019-02" db="EMBL/GenBank/DDBJ databases">
        <title>Deep-cultivation of Planctomycetes and their phenomic and genomic characterization uncovers novel biology.</title>
        <authorList>
            <person name="Wiegand S."/>
            <person name="Jogler M."/>
            <person name="Boedeker C."/>
            <person name="Pinto D."/>
            <person name="Vollmers J."/>
            <person name="Rivas-Marin E."/>
            <person name="Kohn T."/>
            <person name="Peeters S.H."/>
            <person name="Heuer A."/>
            <person name="Rast P."/>
            <person name="Oberbeckmann S."/>
            <person name="Bunk B."/>
            <person name="Jeske O."/>
            <person name="Meyerdierks A."/>
            <person name="Storesund J.E."/>
            <person name="Kallscheuer N."/>
            <person name="Luecker S."/>
            <person name="Lage O.M."/>
            <person name="Pohl T."/>
            <person name="Merkel B.J."/>
            <person name="Hornburger P."/>
            <person name="Mueller R.-W."/>
            <person name="Bruemmer F."/>
            <person name="Labrenz M."/>
            <person name="Spormann A.M."/>
            <person name="Op den Camp H."/>
            <person name="Overmann J."/>
            <person name="Amann R."/>
            <person name="Jetten M.S.M."/>
            <person name="Mascher T."/>
            <person name="Medema M.H."/>
            <person name="Devos D.P."/>
            <person name="Kaster A.-K."/>
            <person name="Ovreas L."/>
            <person name="Rohde M."/>
            <person name="Galperin M.Y."/>
            <person name="Jogler C."/>
        </authorList>
    </citation>
    <scope>NUCLEOTIDE SEQUENCE [LARGE SCALE GENOMIC DNA]</scope>
    <source>
        <strain evidence="8 9">TBK1r</strain>
    </source>
</reference>
<dbReference type="Pfam" id="PF00230">
    <property type="entry name" value="MIP"/>
    <property type="match status" value="1"/>
</dbReference>
<organism evidence="8 9">
    <name type="scientific">Stieleria magnilauensis</name>
    <dbReference type="NCBI Taxonomy" id="2527963"/>
    <lineage>
        <taxon>Bacteria</taxon>
        <taxon>Pseudomonadati</taxon>
        <taxon>Planctomycetota</taxon>
        <taxon>Planctomycetia</taxon>
        <taxon>Pirellulales</taxon>
        <taxon>Pirellulaceae</taxon>
        <taxon>Stieleria</taxon>
    </lineage>
</organism>
<dbReference type="Gene3D" id="1.20.1080.10">
    <property type="entry name" value="Glycerol uptake facilitator protein"/>
    <property type="match status" value="1"/>
</dbReference>
<evidence type="ECO:0000256" key="1">
    <source>
        <dbReference type="ARBA" id="ARBA00004141"/>
    </source>
</evidence>
<evidence type="ECO:0000256" key="6">
    <source>
        <dbReference type="RuleBase" id="RU000477"/>
    </source>
</evidence>
<dbReference type="PANTHER" id="PTHR45724:SF13">
    <property type="entry name" value="AQUAPORIN NIP1-1-RELATED"/>
    <property type="match status" value="1"/>
</dbReference>
<evidence type="ECO:0000256" key="3">
    <source>
        <dbReference type="ARBA" id="ARBA00022692"/>
    </source>
</evidence>
<evidence type="ECO:0000256" key="4">
    <source>
        <dbReference type="ARBA" id="ARBA00022989"/>
    </source>
</evidence>
<dbReference type="NCBIfam" id="TIGR00861">
    <property type="entry name" value="MIP"/>
    <property type="match status" value="1"/>
</dbReference>
<protein>
    <submittedName>
        <fullName evidence="8">Aquaporin Z</fullName>
    </submittedName>
</protein>
<dbReference type="RefSeq" id="WP_419581500.1">
    <property type="nucleotide sequence ID" value="NZ_CP036432.1"/>
</dbReference>
<evidence type="ECO:0000256" key="5">
    <source>
        <dbReference type="ARBA" id="ARBA00023136"/>
    </source>
</evidence>
<keyword evidence="2 6" id="KW-0813">Transport</keyword>
<dbReference type="InterPro" id="IPR034294">
    <property type="entry name" value="Aquaporin_transptr"/>
</dbReference>
<keyword evidence="5 7" id="KW-0472">Membrane</keyword>
<dbReference type="CDD" id="cd00333">
    <property type="entry name" value="MIP"/>
    <property type="match status" value="1"/>
</dbReference>
<comment type="subcellular location">
    <subcellularLocation>
        <location evidence="1">Membrane</location>
        <topology evidence="1">Multi-pass membrane protein</topology>
    </subcellularLocation>
</comment>
<dbReference type="EMBL" id="CP036432">
    <property type="protein sequence ID" value="QDV84892.1"/>
    <property type="molecule type" value="Genomic_DNA"/>
</dbReference>
<dbReference type="PANTHER" id="PTHR45724">
    <property type="entry name" value="AQUAPORIN NIP2-1"/>
    <property type="match status" value="1"/>
</dbReference>
<dbReference type="PROSITE" id="PS00221">
    <property type="entry name" value="MIP"/>
    <property type="match status" value="1"/>
</dbReference>
<feature type="transmembrane region" description="Helical" evidence="7">
    <location>
        <begin position="189"/>
        <end position="210"/>
    </location>
</feature>